<dbReference type="Proteomes" id="UP000276133">
    <property type="component" value="Unassembled WGS sequence"/>
</dbReference>
<dbReference type="InterPro" id="IPR016024">
    <property type="entry name" value="ARM-type_fold"/>
</dbReference>
<dbReference type="GO" id="GO:0007023">
    <property type="term" value="P:post-chaperonin tubulin folding pathway"/>
    <property type="evidence" value="ECO:0007669"/>
    <property type="project" value="InterPro"/>
</dbReference>
<dbReference type="GO" id="GO:0034333">
    <property type="term" value="P:adherens junction assembly"/>
    <property type="evidence" value="ECO:0007669"/>
    <property type="project" value="TreeGrafter"/>
</dbReference>
<sequence length="201" mass="23897">MPPSTANKNSDLDDDESCCTNKKTHFYEFKEHDQVKKLLDNLPENIKELRSRERSFEQFRFICDTYQEQPHLIDPFLSDIVDKIINTIKQEIQNENPCKLLIDQAFKYMHSLAKMRGYKRIVQYLPHEITDFEPVLKLLQSQDPTNSESWETRFVLLLWLSIICIVPFDLERFDASENQADSILNRFLKITVVNEFFIIFI</sequence>
<evidence type="ECO:0000313" key="2">
    <source>
        <dbReference type="Proteomes" id="UP000276133"/>
    </source>
</evidence>
<dbReference type="InterPro" id="IPR033162">
    <property type="entry name" value="TBCD"/>
</dbReference>
<dbReference type="GO" id="GO:0070830">
    <property type="term" value="P:bicellular tight junction assembly"/>
    <property type="evidence" value="ECO:0007669"/>
    <property type="project" value="TreeGrafter"/>
</dbReference>
<dbReference type="GO" id="GO:0007021">
    <property type="term" value="P:tubulin complex assembly"/>
    <property type="evidence" value="ECO:0007669"/>
    <property type="project" value="InterPro"/>
</dbReference>
<dbReference type="EMBL" id="REGN01010255">
    <property type="protein sequence ID" value="RMZ99377.1"/>
    <property type="molecule type" value="Genomic_DNA"/>
</dbReference>
<accession>A0A3M7PL45</accession>
<reference evidence="1 2" key="1">
    <citation type="journal article" date="2018" name="Sci. Rep.">
        <title>Genomic signatures of local adaptation to the degree of environmental predictability in rotifers.</title>
        <authorList>
            <person name="Franch-Gras L."/>
            <person name="Hahn C."/>
            <person name="Garcia-Roger E.M."/>
            <person name="Carmona M.J."/>
            <person name="Serra M."/>
            <person name="Gomez A."/>
        </authorList>
    </citation>
    <scope>NUCLEOTIDE SEQUENCE [LARGE SCALE GENOMIC DNA]</scope>
    <source>
        <strain evidence="1">HYR1</strain>
    </source>
</reference>
<gene>
    <name evidence="1" type="ORF">BpHYR1_024846</name>
</gene>
<comment type="caution">
    <text evidence="1">The sequence shown here is derived from an EMBL/GenBank/DDBJ whole genome shotgun (WGS) entry which is preliminary data.</text>
</comment>
<dbReference type="PANTHER" id="PTHR12658">
    <property type="entry name" value="BETA-TUBULIN COFACTOR D"/>
    <property type="match status" value="1"/>
</dbReference>
<evidence type="ECO:0000313" key="1">
    <source>
        <dbReference type="EMBL" id="RMZ99377.1"/>
    </source>
</evidence>
<organism evidence="1 2">
    <name type="scientific">Brachionus plicatilis</name>
    <name type="common">Marine rotifer</name>
    <name type="synonym">Brachionus muelleri</name>
    <dbReference type="NCBI Taxonomy" id="10195"/>
    <lineage>
        <taxon>Eukaryota</taxon>
        <taxon>Metazoa</taxon>
        <taxon>Spiralia</taxon>
        <taxon>Gnathifera</taxon>
        <taxon>Rotifera</taxon>
        <taxon>Eurotatoria</taxon>
        <taxon>Monogononta</taxon>
        <taxon>Pseudotrocha</taxon>
        <taxon>Ploima</taxon>
        <taxon>Brachionidae</taxon>
        <taxon>Brachionus</taxon>
    </lineage>
</organism>
<dbReference type="Pfam" id="PF23579">
    <property type="entry name" value="ARM_TBCD"/>
    <property type="match status" value="1"/>
</dbReference>
<dbReference type="AlphaFoldDB" id="A0A3M7PL45"/>
<proteinExistence type="predicted"/>
<dbReference type="SUPFAM" id="SSF48371">
    <property type="entry name" value="ARM repeat"/>
    <property type="match status" value="1"/>
</dbReference>
<dbReference type="GO" id="GO:0048487">
    <property type="term" value="F:beta-tubulin binding"/>
    <property type="evidence" value="ECO:0007669"/>
    <property type="project" value="InterPro"/>
</dbReference>
<dbReference type="STRING" id="10195.A0A3M7PL45"/>
<dbReference type="OrthoDB" id="10253476at2759"/>
<keyword evidence="2" id="KW-1185">Reference proteome</keyword>
<dbReference type="GO" id="GO:0016328">
    <property type="term" value="C:lateral plasma membrane"/>
    <property type="evidence" value="ECO:0007669"/>
    <property type="project" value="TreeGrafter"/>
</dbReference>
<name>A0A3M7PL45_BRAPC</name>
<dbReference type="PANTHER" id="PTHR12658:SF0">
    <property type="entry name" value="TUBULIN-SPECIFIC CHAPERONE D"/>
    <property type="match status" value="1"/>
</dbReference>
<protein>
    <submittedName>
        <fullName evidence="1">Tubulin-specific chaperone D</fullName>
    </submittedName>
</protein>
<dbReference type="GO" id="GO:0005096">
    <property type="term" value="F:GTPase activator activity"/>
    <property type="evidence" value="ECO:0007669"/>
    <property type="project" value="InterPro"/>
</dbReference>
<dbReference type="GO" id="GO:0000226">
    <property type="term" value="P:microtubule cytoskeleton organization"/>
    <property type="evidence" value="ECO:0007669"/>
    <property type="project" value="TreeGrafter"/>
</dbReference>